<sequence length="150" mass="17763">MSSPDWGEIRTHFVNMNVKYITKCCFLTFLFILAGQPLSHNPAVPLEEEIWLNDYMKDGREPVSFDRAIYILRRKLFPFMHDPHPWVKADFSKNFISEMLCITPQKAQHMRHSQERTGNQFQTQRIQTVATVANATLRPDVRMYFVSYEY</sequence>
<name>A0A6S7ID57_PARCT</name>
<comment type="caution">
    <text evidence="1">The sequence shown here is derived from an EMBL/GenBank/DDBJ whole genome shotgun (WGS) entry which is preliminary data.</text>
</comment>
<keyword evidence="2" id="KW-1185">Reference proteome</keyword>
<dbReference type="EMBL" id="CACRXK020008673">
    <property type="protein sequence ID" value="CAB4015327.1"/>
    <property type="molecule type" value="Genomic_DNA"/>
</dbReference>
<dbReference type="AlphaFoldDB" id="A0A6S7ID57"/>
<reference evidence="1" key="1">
    <citation type="submission" date="2020-04" db="EMBL/GenBank/DDBJ databases">
        <authorList>
            <person name="Alioto T."/>
            <person name="Alioto T."/>
            <person name="Gomez Garrido J."/>
        </authorList>
    </citation>
    <scope>NUCLEOTIDE SEQUENCE</scope>
    <source>
        <strain evidence="1">A484AB</strain>
    </source>
</reference>
<proteinExistence type="predicted"/>
<organism evidence="1 2">
    <name type="scientific">Paramuricea clavata</name>
    <name type="common">Red gorgonian</name>
    <name type="synonym">Violescent sea-whip</name>
    <dbReference type="NCBI Taxonomy" id="317549"/>
    <lineage>
        <taxon>Eukaryota</taxon>
        <taxon>Metazoa</taxon>
        <taxon>Cnidaria</taxon>
        <taxon>Anthozoa</taxon>
        <taxon>Octocorallia</taxon>
        <taxon>Malacalcyonacea</taxon>
        <taxon>Plexauridae</taxon>
        <taxon>Paramuricea</taxon>
    </lineage>
</organism>
<dbReference type="Proteomes" id="UP001152795">
    <property type="component" value="Unassembled WGS sequence"/>
</dbReference>
<evidence type="ECO:0000313" key="1">
    <source>
        <dbReference type="EMBL" id="CAB4015327.1"/>
    </source>
</evidence>
<protein>
    <submittedName>
        <fullName evidence="1">Uncharacterized protein</fullName>
    </submittedName>
</protein>
<evidence type="ECO:0000313" key="2">
    <source>
        <dbReference type="Proteomes" id="UP001152795"/>
    </source>
</evidence>
<gene>
    <name evidence="1" type="ORF">PACLA_8A053387</name>
</gene>
<accession>A0A6S7ID57</accession>